<dbReference type="EMBL" id="JXJT01000006">
    <property type="protein sequence ID" value="PCS03970.1"/>
    <property type="molecule type" value="Genomic_DNA"/>
</dbReference>
<evidence type="ECO:0000313" key="3">
    <source>
        <dbReference type="EMBL" id="SFZ73175.1"/>
    </source>
</evidence>
<evidence type="ECO:0000313" key="5">
    <source>
        <dbReference type="Proteomes" id="UP000218979"/>
    </source>
</evidence>
<dbReference type="OrthoDB" id="5517693at2"/>
<evidence type="ECO:0000313" key="4">
    <source>
        <dbReference type="Proteomes" id="UP000185655"/>
    </source>
</evidence>
<dbReference type="EMBL" id="FPKS01000003">
    <property type="protein sequence ID" value="SFZ73175.1"/>
    <property type="molecule type" value="Genomic_DNA"/>
</dbReference>
<dbReference type="Proteomes" id="UP000185655">
    <property type="component" value="Unassembled WGS sequence"/>
</dbReference>
<name>A0A1K2H8M0_9LACT</name>
<dbReference type="Gene3D" id="3.40.960.10">
    <property type="entry name" value="VSR Endonuclease"/>
    <property type="match status" value="1"/>
</dbReference>
<reference evidence="2 5" key="1">
    <citation type="submission" date="2014-12" db="EMBL/GenBank/DDBJ databases">
        <title>Draft genome sequences of 10 type strains of Lactococcus.</title>
        <authorList>
            <person name="Sun Z."/>
            <person name="Zhong Z."/>
            <person name="Liu W."/>
            <person name="Zhang W."/>
            <person name="Zhang H."/>
        </authorList>
    </citation>
    <scope>NUCLEOTIDE SEQUENCE [LARGE SCALE GENOMIC DNA]</scope>
    <source>
        <strain evidence="2 5">DSM 22330</strain>
    </source>
</reference>
<dbReference type="RefSeq" id="WP_031365372.1">
    <property type="nucleotide sequence ID" value="NZ_FPKS01000003.1"/>
</dbReference>
<keyword evidence="5" id="KW-1185">Reference proteome</keyword>
<feature type="domain" description="DUF559" evidence="1">
    <location>
        <begin position="175"/>
        <end position="233"/>
    </location>
</feature>
<reference evidence="3 4" key="2">
    <citation type="submission" date="2016-11" db="EMBL/GenBank/DDBJ databases">
        <authorList>
            <person name="Jaros S."/>
            <person name="Januszkiewicz K."/>
            <person name="Wedrychowicz H."/>
        </authorList>
    </citation>
    <scope>NUCLEOTIDE SEQUENCE [LARGE SCALE GENOMIC DNA]</scope>
    <source>
        <strain evidence="3 4">DSM 22330</strain>
    </source>
</reference>
<evidence type="ECO:0000259" key="1">
    <source>
        <dbReference type="Pfam" id="PF04480"/>
    </source>
</evidence>
<dbReference type="Proteomes" id="UP000218979">
    <property type="component" value="Unassembled WGS sequence"/>
</dbReference>
<organism evidence="3 4">
    <name type="scientific">Pseudolactococcus chungangensis CAU 28 = DSM 22330</name>
    <dbReference type="NCBI Taxonomy" id="1122154"/>
    <lineage>
        <taxon>Bacteria</taxon>
        <taxon>Bacillati</taxon>
        <taxon>Bacillota</taxon>
        <taxon>Bacilli</taxon>
        <taxon>Lactobacillales</taxon>
        <taxon>Streptococcaceae</taxon>
        <taxon>Pseudolactococcus</taxon>
    </lineage>
</organism>
<sequence>MIETDKNQILLNMMTDYAKNNPDTIFCYTNAAILYETPRWEELPLEIHTVQSNKKIKNRTAITHIRPYFKKSKYKGFNVITLVDLLLELAVNDTEISAISSISHHLYKNEISVETILNYCQSQKQKSGVAKLRHLVSFASRLDESPFETKVRLKLYVAGVIIPVQQHQVICQNKKKYRVDFLFEFKGRKIILEADGLIKYSSNVNERANERQRESDLIREGYEIMRVMNHDFENGRFAQILENYGIPKRRYYGKKIVKKHY</sequence>
<proteinExistence type="predicted"/>
<gene>
    <name evidence="2" type="ORF">RR45_GL001789</name>
    <name evidence="3" type="ORF">SAMN02746068_00777</name>
</gene>
<protein>
    <recommendedName>
        <fullName evidence="1">DUF559 domain-containing protein</fullName>
    </recommendedName>
</protein>
<accession>A0A1K2H8M0</accession>
<dbReference type="InterPro" id="IPR007569">
    <property type="entry name" value="DUF559"/>
</dbReference>
<dbReference type="AlphaFoldDB" id="A0A1K2H8M0"/>
<evidence type="ECO:0000313" key="2">
    <source>
        <dbReference type="EMBL" id="PCS03970.1"/>
    </source>
</evidence>
<dbReference type="Pfam" id="PF04480">
    <property type="entry name" value="DUF559"/>
    <property type="match status" value="1"/>
</dbReference>